<keyword evidence="4" id="KW-0808">Transferase</keyword>
<organism evidence="15 16">
    <name type="scientific">Denticeps clupeoides</name>
    <name type="common">denticle herring</name>
    <dbReference type="NCBI Taxonomy" id="299321"/>
    <lineage>
        <taxon>Eukaryota</taxon>
        <taxon>Metazoa</taxon>
        <taxon>Chordata</taxon>
        <taxon>Craniata</taxon>
        <taxon>Vertebrata</taxon>
        <taxon>Euteleostomi</taxon>
        <taxon>Actinopterygii</taxon>
        <taxon>Neopterygii</taxon>
        <taxon>Teleostei</taxon>
        <taxon>Clupei</taxon>
        <taxon>Clupeiformes</taxon>
        <taxon>Denticipitoidei</taxon>
        <taxon>Denticipitidae</taxon>
        <taxon>Denticeps</taxon>
    </lineage>
</organism>
<dbReference type="InterPro" id="IPR001841">
    <property type="entry name" value="Znf_RING"/>
</dbReference>
<feature type="compositionally biased region" description="Polar residues" evidence="13">
    <location>
        <begin position="222"/>
        <end position="234"/>
    </location>
</feature>
<evidence type="ECO:0000256" key="6">
    <source>
        <dbReference type="ARBA" id="ARBA00022763"/>
    </source>
</evidence>
<evidence type="ECO:0000256" key="2">
    <source>
        <dbReference type="ARBA" id="ARBA00004123"/>
    </source>
</evidence>
<dbReference type="InterPro" id="IPR051657">
    <property type="entry name" value="RNF168/RNF169_E3_ubiq-ligase"/>
</dbReference>
<feature type="region of interest" description="Disordered" evidence="13">
    <location>
        <begin position="187"/>
        <end position="298"/>
    </location>
</feature>
<dbReference type="GO" id="GO:0061630">
    <property type="term" value="F:ubiquitin protein ligase activity"/>
    <property type="evidence" value="ECO:0007669"/>
    <property type="project" value="UniProtKB-EC"/>
</dbReference>
<evidence type="ECO:0000256" key="5">
    <source>
        <dbReference type="ARBA" id="ARBA00022723"/>
    </source>
</evidence>
<proteinExistence type="predicted"/>
<dbReference type="CDD" id="cd22265">
    <property type="entry name" value="UDM1_RNF168"/>
    <property type="match status" value="1"/>
</dbReference>
<dbReference type="CDD" id="cd21932">
    <property type="entry name" value="MIU2_RNF168-like"/>
    <property type="match status" value="1"/>
</dbReference>
<evidence type="ECO:0000256" key="7">
    <source>
        <dbReference type="ARBA" id="ARBA00022771"/>
    </source>
</evidence>
<sequence length="437" mass="48832">MAPVSEVDVGLSHADCLCPVCLEIFLEPVTLPCSHSFCKSCFSETVDKANICCPLCRRRVSTWARVNGRNKTLVNAALWQRVQQAFPAQCQRRLSGLDDDGVSVRVSKPRVSEPGEVRKEYEEQISKHVEERRALEEAEQKASEEYIQRLLAEEEERLGEERKRQAEKQLEDDARLARLLSQELNSSPVLEAHRSGKPADNSLEKKKKPVAGDIERFLSPRGLSSSSHTSSANKENLRSQSADSEPMSSSSLASEVREVTVVDDEEGTSSTSAKRKSWQLEASEAGTPKRPRTPLARNGGDLLLDFALQEEESMSHMRQEKLDYQIALRLQRQMDREEHLLATDRSKGSTNPYLLRQKCAAPRQGPSAESPTTSQTPRPHHNSAQNQERRGKVGQQQPSTEEHREQKTRNSSKAPATPLKGGAKQTTLTDMFPSLSN</sequence>
<evidence type="ECO:0000256" key="1">
    <source>
        <dbReference type="ARBA" id="ARBA00000900"/>
    </source>
</evidence>
<name>A0AAY4C2J4_9TELE</name>
<dbReference type="GeneID" id="114783615"/>
<dbReference type="GO" id="GO:0005634">
    <property type="term" value="C:nucleus"/>
    <property type="evidence" value="ECO:0007669"/>
    <property type="project" value="UniProtKB-SubCell"/>
</dbReference>
<keyword evidence="9" id="KW-0862">Zinc</keyword>
<evidence type="ECO:0000256" key="8">
    <source>
        <dbReference type="ARBA" id="ARBA00022786"/>
    </source>
</evidence>
<reference evidence="15" key="1">
    <citation type="submission" date="2025-08" db="UniProtKB">
        <authorList>
            <consortium name="Ensembl"/>
        </authorList>
    </citation>
    <scope>IDENTIFICATION</scope>
</reference>
<accession>A0AAY4C2J4</accession>
<dbReference type="GO" id="GO:0031491">
    <property type="term" value="F:nucleosome binding"/>
    <property type="evidence" value="ECO:0007669"/>
    <property type="project" value="TreeGrafter"/>
</dbReference>
<comment type="catalytic activity">
    <reaction evidence="1">
        <text>S-ubiquitinyl-[E2 ubiquitin-conjugating enzyme]-L-cysteine + [acceptor protein]-L-lysine = [E2 ubiquitin-conjugating enzyme]-L-cysteine + N(6)-ubiquitinyl-[acceptor protein]-L-lysine.</text>
        <dbReference type="EC" id="2.3.2.27"/>
    </reaction>
</comment>
<feature type="region of interest" description="Disordered" evidence="13">
    <location>
        <begin position="339"/>
        <end position="437"/>
    </location>
</feature>
<protein>
    <recommendedName>
        <fullName evidence="3">RING-type E3 ubiquitin transferase</fullName>
        <ecNumber evidence="3">2.3.2.27</ecNumber>
    </recommendedName>
</protein>
<evidence type="ECO:0000256" key="3">
    <source>
        <dbReference type="ARBA" id="ARBA00012483"/>
    </source>
</evidence>
<dbReference type="CDD" id="cd16550">
    <property type="entry name" value="RING-HC_RNF168"/>
    <property type="match status" value="1"/>
</dbReference>
<dbReference type="GeneTree" id="ENSGT00940000153680"/>
<keyword evidence="10" id="KW-0539">Nucleus</keyword>
<dbReference type="GO" id="GO:0008270">
    <property type="term" value="F:zinc ion binding"/>
    <property type="evidence" value="ECO:0007669"/>
    <property type="project" value="UniProtKB-KW"/>
</dbReference>
<keyword evidence="7 11" id="KW-0863">Zinc-finger</keyword>
<dbReference type="SMART" id="SM00184">
    <property type="entry name" value="RING"/>
    <property type="match status" value="1"/>
</dbReference>
<evidence type="ECO:0000256" key="4">
    <source>
        <dbReference type="ARBA" id="ARBA00022679"/>
    </source>
</evidence>
<keyword evidence="16" id="KW-1185">Reference proteome</keyword>
<feature type="coiled-coil region" evidence="12">
    <location>
        <begin position="118"/>
        <end position="183"/>
    </location>
</feature>
<dbReference type="InterPro" id="IPR018957">
    <property type="entry name" value="Znf_C3HC4_RING-type"/>
</dbReference>
<dbReference type="PANTHER" id="PTHR23328:SF1">
    <property type="entry name" value="E3 UBIQUITIN-PROTEIN LIGASE RNF168"/>
    <property type="match status" value="1"/>
</dbReference>
<dbReference type="RefSeq" id="XP_028824975.1">
    <property type="nucleotide sequence ID" value="XM_028969142.1"/>
</dbReference>
<dbReference type="EC" id="2.3.2.27" evidence="3"/>
<evidence type="ECO:0000256" key="10">
    <source>
        <dbReference type="ARBA" id="ARBA00023242"/>
    </source>
</evidence>
<keyword evidence="6" id="KW-0227">DNA damage</keyword>
<gene>
    <name evidence="15" type="primary">RNF168</name>
</gene>
<evidence type="ECO:0000313" key="16">
    <source>
        <dbReference type="Proteomes" id="UP000694580"/>
    </source>
</evidence>
<feature type="compositionally biased region" description="Polar residues" evidence="13">
    <location>
        <begin position="424"/>
        <end position="437"/>
    </location>
</feature>
<dbReference type="PANTHER" id="PTHR23328">
    <property type="entry name" value="RING-TYPE DOMAIN-CONTAINING PROTEIN"/>
    <property type="match status" value="1"/>
</dbReference>
<dbReference type="Ensembl" id="ENSDCDT00010033652.1">
    <property type="protein sequence ID" value="ENSDCDP00010027177.1"/>
    <property type="gene ID" value="ENSDCDG00010017241.1"/>
</dbReference>
<evidence type="ECO:0000256" key="11">
    <source>
        <dbReference type="PROSITE-ProRule" id="PRU00175"/>
    </source>
</evidence>
<dbReference type="Pfam" id="PF00097">
    <property type="entry name" value="zf-C3HC4"/>
    <property type="match status" value="1"/>
</dbReference>
<dbReference type="PROSITE" id="PS50089">
    <property type="entry name" value="ZF_RING_2"/>
    <property type="match status" value="1"/>
</dbReference>
<keyword evidence="8" id="KW-0833">Ubl conjugation pathway</keyword>
<keyword evidence="5" id="KW-0479">Metal-binding</keyword>
<dbReference type="GO" id="GO:0035861">
    <property type="term" value="C:site of double-strand break"/>
    <property type="evidence" value="ECO:0007669"/>
    <property type="project" value="TreeGrafter"/>
</dbReference>
<evidence type="ECO:0000256" key="9">
    <source>
        <dbReference type="ARBA" id="ARBA00022833"/>
    </source>
</evidence>
<evidence type="ECO:0000256" key="13">
    <source>
        <dbReference type="SAM" id="MobiDB-lite"/>
    </source>
</evidence>
<feature type="compositionally biased region" description="Polar residues" evidence="13">
    <location>
        <begin position="367"/>
        <end position="386"/>
    </location>
</feature>
<dbReference type="InterPro" id="IPR013083">
    <property type="entry name" value="Znf_RING/FYVE/PHD"/>
</dbReference>
<dbReference type="SUPFAM" id="SSF57850">
    <property type="entry name" value="RING/U-box"/>
    <property type="match status" value="1"/>
</dbReference>
<dbReference type="Gene3D" id="3.30.40.10">
    <property type="entry name" value="Zinc/RING finger domain, C3HC4 (zinc finger)"/>
    <property type="match status" value="1"/>
</dbReference>
<dbReference type="Proteomes" id="UP000694580">
    <property type="component" value="Unplaced"/>
</dbReference>
<evidence type="ECO:0000256" key="12">
    <source>
        <dbReference type="SAM" id="Coils"/>
    </source>
</evidence>
<dbReference type="AlphaFoldDB" id="A0AAY4C2J4"/>
<evidence type="ECO:0000259" key="14">
    <source>
        <dbReference type="PROSITE" id="PS50089"/>
    </source>
</evidence>
<comment type="subcellular location">
    <subcellularLocation>
        <location evidence="2">Nucleus</location>
    </subcellularLocation>
</comment>
<feature type="domain" description="RING-type" evidence="14">
    <location>
        <begin position="18"/>
        <end position="57"/>
    </location>
</feature>
<feature type="compositionally biased region" description="Low complexity" evidence="13">
    <location>
        <begin position="239"/>
        <end position="254"/>
    </location>
</feature>
<keyword evidence="12" id="KW-0175">Coiled coil</keyword>
<evidence type="ECO:0000313" key="15">
    <source>
        <dbReference type="Ensembl" id="ENSDCDP00010027177.1"/>
    </source>
</evidence>
<dbReference type="GO" id="GO:0006302">
    <property type="term" value="P:double-strand break repair"/>
    <property type="evidence" value="ECO:0007669"/>
    <property type="project" value="TreeGrafter"/>
</dbReference>
<reference evidence="15" key="2">
    <citation type="submission" date="2025-09" db="UniProtKB">
        <authorList>
            <consortium name="Ensembl"/>
        </authorList>
    </citation>
    <scope>IDENTIFICATION</scope>
</reference>